<dbReference type="AlphaFoldDB" id="A0A8J2XVQ2"/>
<keyword evidence="3" id="KW-1185">Reference proteome</keyword>
<dbReference type="EMBL" id="BMCG01000006">
    <property type="protein sequence ID" value="GGC18175.1"/>
    <property type="molecule type" value="Genomic_DNA"/>
</dbReference>
<organism evidence="2 3">
    <name type="scientific">Oxalicibacterium flavum</name>
    <dbReference type="NCBI Taxonomy" id="179467"/>
    <lineage>
        <taxon>Bacteria</taxon>
        <taxon>Pseudomonadati</taxon>
        <taxon>Pseudomonadota</taxon>
        <taxon>Betaproteobacteria</taxon>
        <taxon>Burkholderiales</taxon>
        <taxon>Oxalobacteraceae</taxon>
        <taxon>Oxalicibacterium</taxon>
    </lineage>
</organism>
<dbReference type="PANTHER" id="PTHR38104">
    <property type="match status" value="1"/>
</dbReference>
<reference evidence="2" key="2">
    <citation type="submission" date="2020-09" db="EMBL/GenBank/DDBJ databases">
        <authorList>
            <person name="Sun Q."/>
            <person name="Sedlacek I."/>
        </authorList>
    </citation>
    <scope>NUCLEOTIDE SEQUENCE</scope>
    <source>
        <strain evidence="2">CCM 7086</strain>
    </source>
</reference>
<feature type="domain" description="Anti sigma-E protein RseA N-terminal" evidence="1">
    <location>
        <begin position="1"/>
        <end position="85"/>
    </location>
</feature>
<dbReference type="CDD" id="cd16328">
    <property type="entry name" value="RseA_N"/>
    <property type="match status" value="1"/>
</dbReference>
<proteinExistence type="predicted"/>
<gene>
    <name evidence="2" type="ORF">GCM10007205_29040</name>
</gene>
<dbReference type="InterPro" id="IPR052383">
    <property type="entry name" value="Anti-sigma-E_RseA-like"/>
</dbReference>
<protein>
    <submittedName>
        <fullName evidence="2">Anti-sigma factor</fullName>
    </submittedName>
</protein>
<evidence type="ECO:0000313" key="3">
    <source>
        <dbReference type="Proteomes" id="UP000620266"/>
    </source>
</evidence>
<evidence type="ECO:0000313" key="2">
    <source>
        <dbReference type="EMBL" id="GGC18175.1"/>
    </source>
</evidence>
<name>A0A8J2XVQ2_9BURK</name>
<accession>A0A8J2XVQ2</accession>
<reference evidence="2" key="1">
    <citation type="journal article" date="2014" name="Int. J. Syst. Evol. Microbiol.">
        <title>Complete genome sequence of Corynebacterium casei LMG S-19264T (=DSM 44701T), isolated from a smear-ripened cheese.</title>
        <authorList>
            <consortium name="US DOE Joint Genome Institute (JGI-PGF)"/>
            <person name="Walter F."/>
            <person name="Albersmeier A."/>
            <person name="Kalinowski J."/>
            <person name="Ruckert C."/>
        </authorList>
    </citation>
    <scope>NUCLEOTIDE SEQUENCE</scope>
    <source>
        <strain evidence="2">CCM 7086</strain>
    </source>
</reference>
<dbReference type="Pfam" id="PF03872">
    <property type="entry name" value="RseA_N"/>
    <property type="match status" value="1"/>
</dbReference>
<dbReference type="PANTHER" id="PTHR38104:SF1">
    <property type="entry name" value="ANTI-SIGMA-E FACTOR RSEA"/>
    <property type="match status" value="1"/>
</dbReference>
<dbReference type="InterPro" id="IPR005572">
    <property type="entry name" value="Anti-sigma_E_RseA_N"/>
</dbReference>
<dbReference type="InterPro" id="IPR036147">
    <property type="entry name" value="Anti-sigma_E_RseA_N_sf"/>
</dbReference>
<sequence>MTREQISALIDSELADGQVDIALAALRQEEARGAWDIYHQIGDALRSDELNLPLSADFNQRMFARLEAEPTILAPVNKKNAATPQTGSVRRFAVPGMAAAAVAAVAFLAVPNMLPQQAPTLASAPVAQPVVVASATPETVSVSSENGEVLRDPRIDDYLAAHQRFSPSVYSTAQYARSATFAVDSEK</sequence>
<evidence type="ECO:0000259" key="1">
    <source>
        <dbReference type="Pfam" id="PF03872"/>
    </source>
</evidence>
<dbReference type="Proteomes" id="UP000620266">
    <property type="component" value="Unassembled WGS sequence"/>
</dbReference>
<comment type="caution">
    <text evidence="2">The sequence shown here is derived from an EMBL/GenBank/DDBJ whole genome shotgun (WGS) entry which is preliminary data.</text>
</comment>
<dbReference type="Gene3D" id="1.10.10.880">
    <property type="entry name" value="Anti sigma-E protein RseA, N-terminal domain"/>
    <property type="match status" value="1"/>
</dbReference>
<dbReference type="SUPFAM" id="SSF89069">
    <property type="entry name" value="N-terminal, cytoplasmic domain of anti-sigmaE factor RseA"/>
    <property type="match status" value="1"/>
</dbReference>
<dbReference type="GO" id="GO:0016989">
    <property type="term" value="F:sigma factor antagonist activity"/>
    <property type="evidence" value="ECO:0007669"/>
    <property type="project" value="InterPro"/>
</dbReference>